<gene>
    <name evidence="1" type="ORF">DYX52_03960</name>
</gene>
<dbReference type="AlphaFoldDB" id="A0A5T2AKQ2"/>
<evidence type="ECO:0008006" key="2">
    <source>
        <dbReference type="Google" id="ProtNLM"/>
    </source>
</evidence>
<comment type="caution">
    <text evidence="1">The sequence shown here is derived from an EMBL/GenBank/DDBJ whole genome shotgun (WGS) entry which is preliminary data.</text>
</comment>
<protein>
    <recommendedName>
        <fullName evidence="2">Sugar transferase</fullName>
    </recommendedName>
</protein>
<evidence type="ECO:0000313" key="1">
    <source>
        <dbReference type="EMBL" id="EAL9218456.1"/>
    </source>
</evidence>
<organism evidence="1">
    <name type="scientific">Campylobacter coli</name>
    <dbReference type="NCBI Taxonomy" id="195"/>
    <lineage>
        <taxon>Bacteria</taxon>
        <taxon>Pseudomonadati</taxon>
        <taxon>Campylobacterota</taxon>
        <taxon>Epsilonproteobacteria</taxon>
        <taxon>Campylobacterales</taxon>
        <taxon>Campylobacteraceae</taxon>
        <taxon>Campylobacter</taxon>
    </lineage>
</organism>
<name>A0A5T2AKQ2_CAMCO</name>
<proteinExistence type="predicted"/>
<reference evidence="1" key="1">
    <citation type="submission" date="2018-08" db="EMBL/GenBank/DDBJ databases">
        <authorList>
            <consortium name="NARMS: The National Antimicrobial Resistance Monitoring System"/>
        </authorList>
    </citation>
    <scope>NUCLEOTIDE SEQUENCE</scope>
    <source>
        <strain evidence="1">CVM N17C788</strain>
    </source>
</reference>
<accession>A0A5T2AKQ2</accession>
<dbReference type="EMBL" id="AACSIN010000004">
    <property type="protein sequence ID" value="EAL9218456.1"/>
    <property type="molecule type" value="Genomic_DNA"/>
</dbReference>
<sequence>MSIEKFIDNLKDWKANFEIRQYDFCNYTCEISELFYYIKHQEKINFSFFKKWKKIFQLEFFELQHPILNSIKTRGILNFEISDSSVYGNYILMIDEENKYPWLLCQFHHTAEMFITQEGIFYSPLAFDWSRWFMREHLSSSLNKILKTINIDELKFKDVPYAILLNNPRPWHYFRDNLSWVYFFELQNKFFKGPSYFIPKQMVEQEVHQDSNYIFVYPSVFYHHQSDFLNDIVRCAYQNVYSESIIGIKQNQEKYDLKIWLGLPGERRAWLQQIDGIENIVKELFQYFSNIKIYFDGMTALENKKIDFKDNNNLFLQIKNRIERINSSEKKCQICNMIGLDYRHKIKYCFDADFSISDACTTSLTPLHFCNKPFVGFYGNISFIDLEILEKYYPKIKLVSDKYKKILNHKPGLGPWTADFHIPFQHIYNLAADIIEEIKGIKMHRLEVPSVDLVATSYELEQKYNIKFPIEYVGIYNEYKNILSDKIDWLFSKIQSLQNDINKKNENFSNMIKERELEYFKVLEEKYKLQIADLCTNNKIANQQNQDLLKKINENACFIYIEEHESAKLRVREHLAYKLGQAMIVNSKTLLGYIKMPFVLSYIKDKHKQEQKIYQEKIKKDPSLKLPPLESYSDYKEALKEKECLTYKLGESLIKANKTWYKGGYIKLWFEIRRIKLEFKNKKEKK</sequence>